<evidence type="ECO:0000256" key="8">
    <source>
        <dbReference type="ARBA" id="ARBA00060590"/>
    </source>
</evidence>
<dbReference type="NCBIfam" id="TIGR00221">
    <property type="entry name" value="nagA"/>
    <property type="match status" value="1"/>
</dbReference>
<evidence type="ECO:0000256" key="7">
    <source>
        <dbReference type="ARBA" id="ARBA00047647"/>
    </source>
</evidence>
<name>K9AH33_9STAP</name>
<dbReference type="PANTHER" id="PTHR11113:SF14">
    <property type="entry name" value="N-ACETYLGLUCOSAMINE-6-PHOSPHATE DEACETYLASE"/>
    <property type="match status" value="1"/>
</dbReference>
<dbReference type="GO" id="GO:0006046">
    <property type="term" value="P:N-acetylglucosamine catabolic process"/>
    <property type="evidence" value="ECO:0007669"/>
    <property type="project" value="TreeGrafter"/>
</dbReference>
<comment type="catalytic activity">
    <reaction evidence="7">
        <text>N-acetyl-D-glucosamine 6-phosphate + H2O = D-glucosamine 6-phosphate + acetate</text>
        <dbReference type="Rhea" id="RHEA:22936"/>
        <dbReference type="ChEBI" id="CHEBI:15377"/>
        <dbReference type="ChEBI" id="CHEBI:30089"/>
        <dbReference type="ChEBI" id="CHEBI:57513"/>
        <dbReference type="ChEBI" id="CHEBI:58725"/>
        <dbReference type="EC" id="3.5.1.25"/>
    </reaction>
</comment>
<evidence type="ECO:0000256" key="9">
    <source>
        <dbReference type="PIRNR" id="PIRNR038994"/>
    </source>
</evidence>
<dbReference type="InterPro" id="IPR006680">
    <property type="entry name" value="Amidohydro-rel"/>
</dbReference>
<evidence type="ECO:0000256" key="3">
    <source>
        <dbReference type="ARBA" id="ARBA00018029"/>
    </source>
</evidence>
<comment type="cofactor">
    <cofactor evidence="12">
        <name>a divalent metal cation</name>
        <dbReference type="ChEBI" id="CHEBI:60240"/>
    </cofactor>
    <text evidence="12">Binds 1 divalent metal cation per subunit.</text>
</comment>
<keyword evidence="15" id="KW-1185">Reference proteome</keyword>
<comment type="caution">
    <text evidence="14">The sequence shown here is derived from an EMBL/GenBank/DDBJ whole genome shotgun (WGS) entry which is preliminary data.</text>
</comment>
<dbReference type="InterPro" id="IPR003764">
    <property type="entry name" value="GlcNAc_6-P_deAcase"/>
</dbReference>
<dbReference type="EMBL" id="AMSQ01000016">
    <property type="protein sequence ID" value="EKU46594.1"/>
    <property type="molecule type" value="Genomic_DNA"/>
</dbReference>
<feature type="binding site" evidence="11">
    <location>
        <position position="228"/>
    </location>
    <ligand>
        <name>substrate</name>
    </ligand>
</feature>
<dbReference type="RefSeq" id="WP_009384157.1">
    <property type="nucleotide sequence ID" value="NZ_AMSQ01000016.1"/>
</dbReference>
<feature type="domain" description="Amidohydrolase-related" evidence="13">
    <location>
        <begin position="52"/>
        <end position="378"/>
    </location>
</feature>
<keyword evidence="5 9" id="KW-0378">Hydrolase</keyword>
<dbReference type="GO" id="GO:0008448">
    <property type="term" value="F:N-acetylglucosamine-6-phosphate deacetylase activity"/>
    <property type="evidence" value="ECO:0007669"/>
    <property type="project" value="UniProtKB-EC"/>
</dbReference>
<evidence type="ECO:0000256" key="4">
    <source>
        <dbReference type="ARBA" id="ARBA00022723"/>
    </source>
</evidence>
<comment type="pathway">
    <text evidence="8">Amino-sugar metabolism; N-acetylneuraminate degradation; D-fructose 6-phosphate from N-acetylneuraminate: step 4/5.</text>
</comment>
<feature type="binding site" evidence="12">
    <location>
        <position position="131"/>
    </location>
    <ligand>
        <name>Zn(2+)</name>
        <dbReference type="ChEBI" id="CHEBI:29105"/>
    </ligand>
</feature>
<proteinExistence type="inferred from homology"/>
<feature type="binding site" evidence="11">
    <location>
        <position position="252"/>
    </location>
    <ligand>
        <name>substrate</name>
    </ligand>
</feature>
<evidence type="ECO:0000256" key="10">
    <source>
        <dbReference type="PIRSR" id="PIRSR038994-1"/>
    </source>
</evidence>
<dbReference type="AlphaFoldDB" id="K9AH33"/>
<dbReference type="PATRIC" id="fig|1229783.3.peg.1828"/>
<evidence type="ECO:0000256" key="6">
    <source>
        <dbReference type="ARBA" id="ARBA00023277"/>
    </source>
</evidence>
<dbReference type="Pfam" id="PF01979">
    <property type="entry name" value="Amidohydro_1"/>
    <property type="match status" value="1"/>
</dbReference>
<keyword evidence="4 12" id="KW-0479">Metal-binding</keyword>
<dbReference type="STRING" id="1229783.C273_09096"/>
<dbReference type="PANTHER" id="PTHR11113">
    <property type="entry name" value="N-ACETYLGLUCOSAMINE-6-PHOSPHATE DEACETYLASE"/>
    <property type="match status" value="1"/>
</dbReference>
<evidence type="ECO:0000259" key="13">
    <source>
        <dbReference type="Pfam" id="PF01979"/>
    </source>
</evidence>
<feature type="binding site" evidence="11">
    <location>
        <position position="142"/>
    </location>
    <ligand>
        <name>substrate</name>
    </ligand>
</feature>
<feature type="binding site" evidence="11">
    <location>
        <begin position="308"/>
        <end position="310"/>
    </location>
    <ligand>
        <name>substrate</name>
    </ligand>
</feature>
<evidence type="ECO:0000256" key="12">
    <source>
        <dbReference type="PIRSR" id="PIRSR038994-3"/>
    </source>
</evidence>
<evidence type="ECO:0000313" key="14">
    <source>
        <dbReference type="EMBL" id="EKU46594.1"/>
    </source>
</evidence>
<evidence type="ECO:0000256" key="1">
    <source>
        <dbReference type="ARBA" id="ARBA00010716"/>
    </source>
</evidence>
<comment type="similarity">
    <text evidence="1 9">Belongs to the metallo-dependent hydrolases superfamily. NagA family.</text>
</comment>
<keyword evidence="6 9" id="KW-0119">Carbohydrate metabolism</keyword>
<dbReference type="InterPro" id="IPR032466">
    <property type="entry name" value="Metal_Hydrolase"/>
</dbReference>
<accession>K9AH33</accession>
<gene>
    <name evidence="14" type="ORF">C273_09096</name>
</gene>
<dbReference type="Gene3D" id="3.20.20.140">
    <property type="entry name" value="Metal-dependent hydrolases"/>
    <property type="match status" value="1"/>
</dbReference>
<evidence type="ECO:0000256" key="5">
    <source>
        <dbReference type="ARBA" id="ARBA00022801"/>
    </source>
</evidence>
<dbReference type="SUPFAM" id="SSF51556">
    <property type="entry name" value="Metallo-dependent hydrolases"/>
    <property type="match status" value="1"/>
</dbReference>
<dbReference type="EC" id="3.5.1.25" evidence="2"/>
<dbReference type="CDD" id="cd00854">
    <property type="entry name" value="NagA"/>
    <property type="match status" value="1"/>
</dbReference>
<evidence type="ECO:0000256" key="11">
    <source>
        <dbReference type="PIRSR" id="PIRSR038994-2"/>
    </source>
</evidence>
<evidence type="ECO:0000256" key="2">
    <source>
        <dbReference type="ARBA" id="ARBA00011899"/>
    </source>
</evidence>
<feature type="active site" description="Proton donor/acceptor" evidence="10">
    <location>
        <position position="275"/>
    </location>
</feature>
<dbReference type="FunFam" id="3.20.20.140:FF:000004">
    <property type="entry name" value="N-acetylglucosamine-6-phosphate deacetylase"/>
    <property type="match status" value="1"/>
</dbReference>
<dbReference type="InterPro" id="IPR011059">
    <property type="entry name" value="Metal-dep_hydrolase_composite"/>
</dbReference>
<dbReference type="SUPFAM" id="SSF51338">
    <property type="entry name" value="Composite domain of metallo-dependent hydrolases"/>
    <property type="match status" value="1"/>
</dbReference>
<dbReference type="Proteomes" id="UP000009885">
    <property type="component" value="Unassembled WGS sequence"/>
</dbReference>
<reference evidence="14 15" key="1">
    <citation type="journal article" date="2013" name="Genome Announc.">
        <title>Genome Sequence of Staphylococcus massiliensis Strain S46, Isolated from the Surface of Healthy Human Skin.</title>
        <authorList>
            <person name="Srivastav R."/>
            <person name="Singh A."/>
            <person name="Jangir P.K."/>
            <person name="Kumari C."/>
            <person name="Muduli S."/>
            <person name="Sharma R."/>
        </authorList>
    </citation>
    <scope>NUCLEOTIDE SEQUENCE [LARGE SCALE GENOMIC DNA]</scope>
    <source>
        <strain evidence="14 15">S46</strain>
    </source>
</reference>
<organism evidence="14 15">
    <name type="scientific">Staphylococcus massiliensis S46</name>
    <dbReference type="NCBI Taxonomy" id="1229783"/>
    <lineage>
        <taxon>Bacteria</taxon>
        <taxon>Bacillati</taxon>
        <taxon>Bacillota</taxon>
        <taxon>Bacilli</taxon>
        <taxon>Bacillales</taxon>
        <taxon>Staphylococcaceae</taxon>
        <taxon>Staphylococcus</taxon>
    </lineage>
</organism>
<evidence type="ECO:0000313" key="15">
    <source>
        <dbReference type="Proteomes" id="UP000009885"/>
    </source>
</evidence>
<dbReference type="OrthoDB" id="9776488at2"/>
<feature type="binding site" evidence="12">
    <location>
        <position position="196"/>
    </location>
    <ligand>
        <name>Zn(2+)</name>
        <dbReference type="ChEBI" id="CHEBI:29105"/>
    </ligand>
</feature>
<dbReference type="Gene3D" id="2.30.40.10">
    <property type="entry name" value="Urease, subunit C, domain 1"/>
    <property type="match status" value="1"/>
</dbReference>
<sequence length="384" mass="42378">MNHYVIANARIYTEYKTIHHGYIEIAQGTIKRIAEGDYNGDLEVVDAKGHHVLPGFIDIHIHGGYGHDAMDADAAGLKHLSQQLLSEGTTSYLPTTMTQSFDAIEKALTAIASYHEQAPVDHAEILGVHLEGPFISEHKVGAQNPKFVRRPSVNDLEHLYDVSKQMIKIVTIAPEVEGAIETIEHLSDRIIFSLGHSVATFEETNTAIAKGARHITHLYNAGQGFNHRAPGLFGAAWTNPLAHTELIVDGVHSHPEAVNIAYQMKTNRRFYLITDAMRAKGMPDGEYDLGGQNVIVKNNEARLESGSLAGSILKMNEGLANLMRFTHASLEDLWRVTSYNQAKALNIHHQKGSIEVGKDADLVILDDEINVLKTIKNGYIAYNK</sequence>
<feature type="binding site" evidence="11">
    <location>
        <begin position="220"/>
        <end position="221"/>
    </location>
    <ligand>
        <name>substrate</name>
    </ligand>
</feature>
<dbReference type="PIRSF" id="PIRSF038994">
    <property type="entry name" value="NagA"/>
    <property type="match status" value="1"/>
</dbReference>
<dbReference type="GO" id="GO:0046872">
    <property type="term" value="F:metal ion binding"/>
    <property type="evidence" value="ECO:0007669"/>
    <property type="project" value="UniProtKB-KW"/>
</dbReference>
<protein>
    <recommendedName>
        <fullName evidence="3">N-acetylglucosamine-6-phosphate deacetylase</fullName>
        <ecNumber evidence="2">3.5.1.25</ecNumber>
    </recommendedName>
</protein>
<dbReference type="eggNOG" id="COG1820">
    <property type="taxonomic scope" value="Bacteria"/>
</dbReference>
<feature type="binding site" evidence="12">
    <location>
        <position position="217"/>
    </location>
    <ligand>
        <name>Zn(2+)</name>
        <dbReference type="ChEBI" id="CHEBI:29105"/>
    </ligand>
</feature>